<proteinExistence type="predicted"/>
<evidence type="ECO:0000313" key="3">
    <source>
        <dbReference type="Proteomes" id="UP000256294"/>
    </source>
</evidence>
<feature type="transmembrane region" description="Helical" evidence="1">
    <location>
        <begin position="109"/>
        <end position="128"/>
    </location>
</feature>
<reference evidence="2 3" key="1">
    <citation type="submission" date="2018-08" db="EMBL/GenBank/DDBJ databases">
        <title>Genomic Encyclopedia of Archaeal and Bacterial Type Strains, Phase II (KMG-II): from individual species to whole genera.</title>
        <authorList>
            <person name="Goeker M."/>
        </authorList>
    </citation>
    <scope>NUCLEOTIDE SEQUENCE [LARGE SCALE GENOMIC DNA]</scope>
    <source>
        <strain evidence="2 3">DSM 17905</strain>
    </source>
</reference>
<evidence type="ECO:0000256" key="1">
    <source>
        <dbReference type="SAM" id="Phobius"/>
    </source>
</evidence>
<dbReference type="Proteomes" id="UP000256294">
    <property type="component" value="Unassembled WGS sequence"/>
</dbReference>
<feature type="transmembrane region" description="Helical" evidence="1">
    <location>
        <begin position="183"/>
        <end position="210"/>
    </location>
</feature>
<dbReference type="EMBL" id="QTUB01000001">
    <property type="protein sequence ID" value="REF27293.1"/>
    <property type="molecule type" value="Genomic_DNA"/>
</dbReference>
<keyword evidence="3" id="KW-1185">Reference proteome</keyword>
<keyword evidence="1" id="KW-0812">Transmembrane</keyword>
<feature type="transmembrane region" description="Helical" evidence="1">
    <location>
        <begin position="222"/>
        <end position="239"/>
    </location>
</feature>
<accession>A0A3D9UFY4</accession>
<dbReference type="RefSeq" id="WP_115826463.1">
    <property type="nucleotide sequence ID" value="NZ_QTUB01000001.1"/>
</dbReference>
<comment type="caution">
    <text evidence="2">The sequence shown here is derived from an EMBL/GenBank/DDBJ whole genome shotgun (WGS) entry which is preliminary data.</text>
</comment>
<name>A0A3D9UFY4_9GAMM</name>
<organism evidence="2 3">
    <name type="scientific">Xenorhabdus cabanillasii</name>
    <dbReference type="NCBI Taxonomy" id="351673"/>
    <lineage>
        <taxon>Bacteria</taxon>
        <taxon>Pseudomonadati</taxon>
        <taxon>Pseudomonadota</taxon>
        <taxon>Gammaproteobacteria</taxon>
        <taxon>Enterobacterales</taxon>
        <taxon>Morganellaceae</taxon>
        <taxon>Xenorhabdus</taxon>
    </lineage>
</organism>
<feature type="transmembrane region" description="Helical" evidence="1">
    <location>
        <begin position="140"/>
        <end position="163"/>
    </location>
</feature>
<evidence type="ECO:0000313" key="2">
    <source>
        <dbReference type="EMBL" id="REF27293.1"/>
    </source>
</evidence>
<gene>
    <name evidence="2" type="ORF">BDD26_2055</name>
</gene>
<sequence length="252" mass="29125">MPNDKFFTVSKYEVPNELNDIFFKVEDGVDEFPDTIVRLKDDIELFIRVLQRLCSNDKIMYNYYYERVYIIADLAFNGSKTQCLLAQNSIEKIKQELLHEKSPHLKSSILIRFIKIITLPFILFWLTYLWINSNQQDSNIIYLSKLILVGLGSCIGCWLSIAFRTRNIDFNDIIPILSDSSGIYSRIIFIVIFSISLALLMKSGVIIIQLGNFNSNNIENDPIMAFSAGLVMGFGEKIFMENFQKKIENVKI</sequence>
<dbReference type="AlphaFoldDB" id="A0A3D9UFY4"/>
<keyword evidence="1" id="KW-0472">Membrane</keyword>
<keyword evidence="1" id="KW-1133">Transmembrane helix</keyword>
<protein>
    <submittedName>
        <fullName evidence="2">Uncharacterized protein</fullName>
    </submittedName>
</protein>